<evidence type="ECO:0000313" key="1">
    <source>
        <dbReference type="EMBL" id="AQS38132.1"/>
    </source>
</evidence>
<proteinExistence type="predicted"/>
<reference evidence="1 2" key="1">
    <citation type="submission" date="2016-03" db="EMBL/GenBank/DDBJ databases">
        <title>Complete genome sequence of Shewanella psychrophila WP2, a deep sea bacterium isolated from west Pacific sediment.</title>
        <authorList>
            <person name="Xu G."/>
            <person name="Jian H."/>
        </authorList>
    </citation>
    <scope>NUCLEOTIDE SEQUENCE [LARGE SCALE GENOMIC DNA]</scope>
    <source>
        <strain evidence="1 2">WP2</strain>
    </source>
</reference>
<dbReference type="Proteomes" id="UP000189545">
    <property type="component" value="Chromosome"/>
</dbReference>
<dbReference type="RefSeq" id="WP_077753216.1">
    <property type="nucleotide sequence ID" value="NZ_CP014782.1"/>
</dbReference>
<gene>
    <name evidence="1" type="ORF">Sps_02985</name>
</gene>
<name>A0A1S6HRK1_9GAMM</name>
<organism evidence="1 2">
    <name type="scientific">Shewanella psychrophila</name>
    <dbReference type="NCBI Taxonomy" id="225848"/>
    <lineage>
        <taxon>Bacteria</taxon>
        <taxon>Pseudomonadati</taxon>
        <taxon>Pseudomonadota</taxon>
        <taxon>Gammaproteobacteria</taxon>
        <taxon>Alteromonadales</taxon>
        <taxon>Shewanellaceae</taxon>
        <taxon>Shewanella</taxon>
    </lineage>
</organism>
<dbReference type="EMBL" id="CP014782">
    <property type="protein sequence ID" value="AQS38132.1"/>
    <property type="molecule type" value="Genomic_DNA"/>
</dbReference>
<dbReference type="AlphaFoldDB" id="A0A1S6HRK1"/>
<accession>A0A1S6HRK1</accession>
<sequence length="68" mass="7678">MSQRNANAAFQVLSVSTLISMFPIPTPVYKNAERAKQEQRKRKEAAGDPLDEVVDDKFNNVVRVKSKD</sequence>
<evidence type="ECO:0000313" key="2">
    <source>
        <dbReference type="Proteomes" id="UP000189545"/>
    </source>
</evidence>
<keyword evidence="2" id="KW-1185">Reference proteome</keyword>
<protein>
    <submittedName>
        <fullName evidence="1">Uncharacterized protein</fullName>
    </submittedName>
</protein>
<dbReference type="STRING" id="225848.Sps_02985"/>
<dbReference type="KEGG" id="spsw:Sps_02985"/>